<evidence type="ECO:0000259" key="3">
    <source>
        <dbReference type="Pfam" id="PF00107"/>
    </source>
</evidence>
<dbReference type="InterPro" id="IPR050129">
    <property type="entry name" value="Zn_alcohol_dh"/>
</dbReference>
<dbReference type="InterPro" id="IPR011032">
    <property type="entry name" value="GroES-like_sf"/>
</dbReference>
<dbReference type="AlphaFoldDB" id="A0A7Y9H6K2"/>
<comment type="caution">
    <text evidence="5">The sequence shown here is derived from an EMBL/GenBank/DDBJ whole genome shotgun (WGS) entry which is preliminary data.</text>
</comment>
<dbReference type="InterPro" id="IPR013154">
    <property type="entry name" value="ADH-like_N"/>
</dbReference>
<sequence length="578" mass="61581">MTSAYDRYRAADGELPEGSWTWFLHGAGEDNMGQDGEPELVPVPTPDADHMLVRIDSVGLCFSDVKIMRQGGSHPKLYDRDLSADPTRLGHEVSLTVIEVGENLRDRYHAGQRLAVQPDIYQDGKSTAYGYTIPGGLTQYHLMGAEMLETDDGACLLPLPETMGYAEASTLEPWGCVMAAYTQRRRLEPKPGGTMWIIGRPGDERDYSFSSGLDAPATVVLTDVPASVAALVEQASATVVVRDGIGDGDHQALVDELTDGAGFDDIVVLDPRSAATVGSVATHIARRGTLNLVGETELDGLVATDVGRLHYDYTAYVGGRGPDIAASYGEARNRADLRRRGTTVFVGAGGPMGLMHVQRAMQQKDGPRTIVATEVSDERLKSLEDRLGHLAEVNDCELVTFNSQTAEQSLHEFVMGITDGRGADDVVVSVPIAEVMAEADTLMRSDGMLVFFAGVPNGTLAPLNLSAVYLDNAQYTGTSGLTIHDQQQVVDLATAGQLSPGSIVGAVGGMRAAKDGLQALVDGSYSGKVLIFPQIHDLPLMGLDELAERLPEVAAQLGPGGTWNGEVERALFDSQLGG</sequence>
<dbReference type="PANTHER" id="PTHR43401">
    <property type="entry name" value="L-THREONINE 3-DEHYDROGENASE"/>
    <property type="match status" value="1"/>
</dbReference>
<proteinExistence type="predicted"/>
<dbReference type="Proteomes" id="UP000549911">
    <property type="component" value="Unassembled WGS sequence"/>
</dbReference>
<evidence type="ECO:0000259" key="4">
    <source>
        <dbReference type="Pfam" id="PF08240"/>
    </source>
</evidence>
<evidence type="ECO:0000256" key="2">
    <source>
        <dbReference type="ARBA" id="ARBA00023002"/>
    </source>
</evidence>
<keyword evidence="6" id="KW-1185">Reference proteome</keyword>
<gene>
    <name evidence="5" type="ORF">F4692_004007</name>
</gene>
<organism evidence="5 6">
    <name type="scientific">Nocardioides cavernae</name>
    <dbReference type="NCBI Taxonomy" id="1921566"/>
    <lineage>
        <taxon>Bacteria</taxon>
        <taxon>Bacillati</taxon>
        <taxon>Actinomycetota</taxon>
        <taxon>Actinomycetes</taxon>
        <taxon>Propionibacteriales</taxon>
        <taxon>Nocardioidaceae</taxon>
        <taxon>Nocardioides</taxon>
    </lineage>
</organism>
<reference evidence="5 6" key="2">
    <citation type="submission" date="2020-08" db="EMBL/GenBank/DDBJ databases">
        <title>The Agave Microbiome: Exploring the role of microbial communities in plant adaptations to desert environments.</title>
        <authorList>
            <person name="Partida-Martinez L.P."/>
        </authorList>
    </citation>
    <scope>NUCLEOTIDE SEQUENCE [LARGE SCALE GENOMIC DNA]</scope>
    <source>
        <strain evidence="5 6">AT2.17</strain>
    </source>
</reference>
<dbReference type="Gene3D" id="3.90.180.10">
    <property type="entry name" value="Medium-chain alcohol dehydrogenases, catalytic domain"/>
    <property type="match status" value="2"/>
</dbReference>
<dbReference type="Gene3D" id="3.40.50.720">
    <property type="entry name" value="NAD(P)-binding Rossmann-like Domain"/>
    <property type="match status" value="1"/>
</dbReference>
<feature type="domain" description="Alcohol dehydrogenase-like N-terminal" evidence="4">
    <location>
        <begin position="48"/>
        <end position="147"/>
    </location>
</feature>
<evidence type="ECO:0000256" key="1">
    <source>
        <dbReference type="ARBA" id="ARBA00001947"/>
    </source>
</evidence>
<keyword evidence="2" id="KW-0560">Oxidoreductase</keyword>
<dbReference type="InterPro" id="IPR036291">
    <property type="entry name" value="NAD(P)-bd_dom_sf"/>
</dbReference>
<dbReference type="EMBL" id="JACCBW010000007">
    <property type="protein sequence ID" value="NYE38852.1"/>
    <property type="molecule type" value="Genomic_DNA"/>
</dbReference>
<dbReference type="Pfam" id="PF08240">
    <property type="entry name" value="ADH_N"/>
    <property type="match status" value="1"/>
</dbReference>
<feature type="domain" description="Alcohol dehydrogenase-like C-terminal" evidence="3">
    <location>
        <begin position="351"/>
        <end position="493"/>
    </location>
</feature>
<dbReference type="SUPFAM" id="SSF50129">
    <property type="entry name" value="GroES-like"/>
    <property type="match status" value="1"/>
</dbReference>
<name>A0A7Y9H6K2_9ACTN</name>
<dbReference type="GO" id="GO:0016491">
    <property type="term" value="F:oxidoreductase activity"/>
    <property type="evidence" value="ECO:0007669"/>
    <property type="project" value="UniProtKB-KW"/>
</dbReference>
<dbReference type="Pfam" id="PF00107">
    <property type="entry name" value="ADH_zinc_N"/>
    <property type="match status" value="1"/>
</dbReference>
<protein>
    <submittedName>
        <fullName evidence="5">Threonine dehydrogenase-like Zn-dependent dehydrogenase</fullName>
    </submittedName>
</protein>
<evidence type="ECO:0000313" key="5">
    <source>
        <dbReference type="EMBL" id="NYE38852.1"/>
    </source>
</evidence>
<dbReference type="SUPFAM" id="SSF51735">
    <property type="entry name" value="NAD(P)-binding Rossmann-fold domains"/>
    <property type="match status" value="1"/>
</dbReference>
<reference evidence="5 6" key="1">
    <citation type="submission" date="2020-07" db="EMBL/GenBank/DDBJ databases">
        <authorList>
            <person name="Partida-Martinez L."/>
            <person name="Huntemann M."/>
            <person name="Clum A."/>
            <person name="Wang J."/>
            <person name="Palaniappan K."/>
            <person name="Ritter S."/>
            <person name="Chen I.-M."/>
            <person name="Stamatis D."/>
            <person name="Reddy T."/>
            <person name="O'Malley R."/>
            <person name="Daum C."/>
            <person name="Shapiro N."/>
            <person name="Ivanova N."/>
            <person name="Kyrpides N."/>
            <person name="Woyke T."/>
        </authorList>
    </citation>
    <scope>NUCLEOTIDE SEQUENCE [LARGE SCALE GENOMIC DNA]</scope>
    <source>
        <strain evidence="5 6">AT2.17</strain>
    </source>
</reference>
<evidence type="ECO:0000313" key="6">
    <source>
        <dbReference type="Proteomes" id="UP000549911"/>
    </source>
</evidence>
<dbReference type="PANTHER" id="PTHR43401:SF2">
    <property type="entry name" value="L-THREONINE 3-DEHYDROGENASE"/>
    <property type="match status" value="1"/>
</dbReference>
<accession>A0A7Y9H6K2</accession>
<comment type="cofactor">
    <cofactor evidence="1">
        <name>Zn(2+)</name>
        <dbReference type="ChEBI" id="CHEBI:29105"/>
    </cofactor>
</comment>
<dbReference type="RefSeq" id="WP_179621484.1">
    <property type="nucleotide sequence ID" value="NZ_JACCBW010000007.1"/>
</dbReference>
<dbReference type="InterPro" id="IPR013149">
    <property type="entry name" value="ADH-like_C"/>
</dbReference>